<evidence type="ECO:0000313" key="1">
    <source>
        <dbReference type="EMBL" id="AYO52461.1"/>
    </source>
</evidence>
<reference evidence="1 2" key="1">
    <citation type="submission" date="2018-10" db="EMBL/GenBank/DDBJ databases">
        <title>The complete genome of Acinetobacter wuhouensis strain WCHAW010062.</title>
        <authorList>
            <person name="Hu Y."/>
            <person name="Long H."/>
            <person name="Feng Y."/>
            <person name="Zong Z."/>
        </authorList>
    </citation>
    <scope>NUCLEOTIDE SEQUENCE [LARGE SCALE GENOMIC DNA]</scope>
    <source>
        <strain evidence="1 2">WCHAW010062</strain>
        <plasmid evidence="2">poxa23_010062</plasmid>
    </source>
</reference>
<sequence length="221" mass="25559">MPNQVEVLQNRVFQACHNASYIRGEFHHEPYIMELVKKKGSQVADIITPLLEMFHLIEKETKSNFSFTEDFNFKQRHFEPGVFLKTKEILNGVETFDGLAIVDIPSGSFRSIVIDSGGGIASSKHTIEQFKELKGRYLIPFYFDGIYVHPHCYTYFFIENDIKRVMPLEAYDSSKVGNEQNMGLHWVEEAIEYGNLHFGFEVETPDTETIIEKVSVHDKNR</sequence>
<dbReference type="Proteomes" id="UP000279962">
    <property type="component" value="Plasmid pOXA23_010062"/>
</dbReference>
<keyword evidence="1" id="KW-0614">Plasmid</keyword>
<dbReference type="AlphaFoldDB" id="A0A3G2SX91"/>
<organism evidence="1 2">
    <name type="scientific">Acinetobacter wuhouensis</name>
    <dbReference type="NCBI Taxonomy" id="1879050"/>
    <lineage>
        <taxon>Bacteria</taxon>
        <taxon>Pseudomonadati</taxon>
        <taxon>Pseudomonadota</taxon>
        <taxon>Gammaproteobacteria</taxon>
        <taxon>Moraxellales</taxon>
        <taxon>Moraxellaceae</taxon>
        <taxon>Acinetobacter</taxon>
    </lineage>
</organism>
<dbReference type="RefSeq" id="WP_038350088.1">
    <property type="nucleotide sequence ID" value="NZ_CP033130.1"/>
</dbReference>
<evidence type="ECO:0000313" key="2">
    <source>
        <dbReference type="Proteomes" id="UP000279962"/>
    </source>
</evidence>
<geneLocation type="plasmid" evidence="2">
    <name>poxa23_010062</name>
</geneLocation>
<gene>
    <name evidence="1" type="ORF">CDG68_01565</name>
</gene>
<name>A0A3G2SX91_9GAMM</name>
<proteinExistence type="predicted"/>
<dbReference type="EMBL" id="CP033130">
    <property type="protein sequence ID" value="AYO52461.1"/>
    <property type="molecule type" value="Genomic_DNA"/>
</dbReference>
<accession>A0A3G2SX91</accession>
<protein>
    <submittedName>
        <fullName evidence="1">Uncharacterized protein</fullName>
    </submittedName>
</protein>